<dbReference type="Pfam" id="PF01471">
    <property type="entry name" value="PG_binding_1"/>
    <property type="match status" value="1"/>
</dbReference>
<dbReference type="InterPro" id="IPR051909">
    <property type="entry name" value="MFP_Cation_Efflux"/>
</dbReference>
<organism evidence="4 5">
    <name type="scientific">Actinopolymorpha pittospori</name>
    <dbReference type="NCBI Taxonomy" id="648752"/>
    <lineage>
        <taxon>Bacteria</taxon>
        <taxon>Bacillati</taxon>
        <taxon>Actinomycetota</taxon>
        <taxon>Actinomycetes</taxon>
        <taxon>Propionibacteriales</taxon>
        <taxon>Actinopolymorphaceae</taxon>
        <taxon>Actinopolymorpha</taxon>
    </lineage>
</organism>
<dbReference type="Gene3D" id="1.10.101.10">
    <property type="entry name" value="PGBD-like superfamily/PGBD"/>
    <property type="match status" value="1"/>
</dbReference>
<protein>
    <recommendedName>
        <fullName evidence="3">Peptidoglycan binding-like domain-containing protein</fullName>
    </recommendedName>
</protein>
<sequence length="412" mass="43036">MSTVRPDTDAATDLDRETTTAEFAAARHSMPLPPPPRRRLRRRLLLTGAVVVVLAGGVVAVDQFRPYGIDLAHPLGTRQPAAAPTPAATTSITAAVTRQTLSARTTVDGTLGYADSHNVINQARGVLTALPTIGQVVKRGQVLYRVDGEPVILMYGDIPVYRDLAAGDDASDVTGQDVQQLNANLVALGYASSDELDPDSDEFGWRTTNAIEELQDDLGLEETGKLTLGQVVFAPTALRVTAVPATPGTPAGPGATILQATSTARQVSVNLDTAQQSQLKVGDQVSITLPDNRTTPGRVAEVGRVATTPQDEQESPTIEVTITPTRPKDTGTLDQAPVEVAVTTGQVSDATVVPVEALLALAGGGYAVEVVAPDGTHQLVRVSLGLFDDDAGVVQVTDTDLALGQRVVVPST</sequence>
<dbReference type="GO" id="GO:0060003">
    <property type="term" value="P:copper ion export"/>
    <property type="evidence" value="ECO:0007669"/>
    <property type="project" value="TreeGrafter"/>
</dbReference>
<keyword evidence="2" id="KW-0812">Transmembrane</keyword>
<dbReference type="RefSeq" id="WP_192748793.1">
    <property type="nucleotide sequence ID" value="NZ_BAABJL010000216.1"/>
</dbReference>
<dbReference type="InterPro" id="IPR036365">
    <property type="entry name" value="PGBD-like_sf"/>
</dbReference>
<dbReference type="SUPFAM" id="SSF47090">
    <property type="entry name" value="PGBD-like"/>
    <property type="match status" value="1"/>
</dbReference>
<gene>
    <name evidence="4" type="ORF">HEB94_001034</name>
</gene>
<dbReference type="PANTHER" id="PTHR30097">
    <property type="entry name" value="CATION EFFLUX SYSTEM PROTEIN CUSB"/>
    <property type="match status" value="1"/>
</dbReference>
<evidence type="ECO:0000256" key="2">
    <source>
        <dbReference type="SAM" id="Phobius"/>
    </source>
</evidence>
<dbReference type="AlphaFoldDB" id="A0A927RGG0"/>
<dbReference type="GO" id="GO:0030313">
    <property type="term" value="C:cell envelope"/>
    <property type="evidence" value="ECO:0007669"/>
    <property type="project" value="TreeGrafter"/>
</dbReference>
<evidence type="ECO:0000256" key="1">
    <source>
        <dbReference type="ARBA" id="ARBA00022448"/>
    </source>
</evidence>
<dbReference type="EMBL" id="JADBEM010000001">
    <property type="protein sequence ID" value="MBE1604186.1"/>
    <property type="molecule type" value="Genomic_DNA"/>
</dbReference>
<dbReference type="GO" id="GO:0015679">
    <property type="term" value="P:plasma membrane copper ion transport"/>
    <property type="evidence" value="ECO:0007669"/>
    <property type="project" value="TreeGrafter"/>
</dbReference>
<keyword evidence="5" id="KW-1185">Reference proteome</keyword>
<evidence type="ECO:0000259" key="3">
    <source>
        <dbReference type="Pfam" id="PF01471"/>
    </source>
</evidence>
<feature type="transmembrane region" description="Helical" evidence="2">
    <location>
        <begin position="44"/>
        <end position="61"/>
    </location>
</feature>
<keyword evidence="2" id="KW-1133">Transmembrane helix</keyword>
<evidence type="ECO:0000313" key="4">
    <source>
        <dbReference type="EMBL" id="MBE1604186.1"/>
    </source>
</evidence>
<name>A0A927RGG0_9ACTN</name>
<feature type="domain" description="Peptidoglycan binding-like" evidence="3">
    <location>
        <begin position="174"/>
        <end position="227"/>
    </location>
</feature>
<proteinExistence type="predicted"/>
<keyword evidence="1" id="KW-0813">Transport</keyword>
<evidence type="ECO:0000313" key="5">
    <source>
        <dbReference type="Proteomes" id="UP000638648"/>
    </source>
</evidence>
<keyword evidence="2" id="KW-0472">Membrane</keyword>
<accession>A0A927RGG0</accession>
<dbReference type="InterPro" id="IPR036366">
    <property type="entry name" value="PGBDSf"/>
</dbReference>
<dbReference type="Gene3D" id="2.40.420.20">
    <property type="match status" value="1"/>
</dbReference>
<comment type="caution">
    <text evidence="4">The sequence shown here is derived from an EMBL/GenBank/DDBJ whole genome shotgun (WGS) entry which is preliminary data.</text>
</comment>
<dbReference type="PANTHER" id="PTHR30097:SF4">
    <property type="entry name" value="SLR6042 PROTEIN"/>
    <property type="match status" value="1"/>
</dbReference>
<dbReference type="InterPro" id="IPR002477">
    <property type="entry name" value="Peptidoglycan-bd-like"/>
</dbReference>
<dbReference type="Proteomes" id="UP000638648">
    <property type="component" value="Unassembled WGS sequence"/>
</dbReference>
<reference evidence="4" key="1">
    <citation type="submission" date="2020-10" db="EMBL/GenBank/DDBJ databases">
        <title>Sequencing the genomes of 1000 actinobacteria strains.</title>
        <authorList>
            <person name="Klenk H.-P."/>
        </authorList>
    </citation>
    <scope>NUCLEOTIDE SEQUENCE</scope>
    <source>
        <strain evidence="4">DSM 45354</strain>
    </source>
</reference>